<dbReference type="AlphaFoldDB" id="A0A067SPF9"/>
<evidence type="ECO:0000313" key="3">
    <source>
        <dbReference type="Proteomes" id="UP000027222"/>
    </source>
</evidence>
<feature type="region of interest" description="Disordered" evidence="1">
    <location>
        <begin position="50"/>
        <end position="87"/>
    </location>
</feature>
<accession>A0A067SPF9</accession>
<evidence type="ECO:0000256" key="1">
    <source>
        <dbReference type="SAM" id="MobiDB-lite"/>
    </source>
</evidence>
<keyword evidence="3" id="KW-1185">Reference proteome</keyword>
<name>A0A067SPF9_GALM3</name>
<sequence>MFSQAETVWQEPMSQGSPAIEQHPAVRHDAQGLTKKNNWRISKAIQYHEYETQSKKDRPRRRGHVNVGSSLEQQRTDIGPTPTRRRRDRCKATALNLRNLRLNWAKVWPHERVCESQEARWCPSFYLQTLHRINESLTRATHYIHTRERVLDSI</sequence>
<dbReference type="EMBL" id="KL142401">
    <property type="protein sequence ID" value="KDR69564.1"/>
    <property type="molecule type" value="Genomic_DNA"/>
</dbReference>
<reference evidence="3" key="1">
    <citation type="journal article" date="2014" name="Proc. Natl. Acad. Sci. U.S.A.">
        <title>Extensive sampling of basidiomycete genomes demonstrates inadequacy of the white-rot/brown-rot paradigm for wood decay fungi.</title>
        <authorList>
            <person name="Riley R."/>
            <person name="Salamov A.A."/>
            <person name="Brown D.W."/>
            <person name="Nagy L.G."/>
            <person name="Floudas D."/>
            <person name="Held B.W."/>
            <person name="Levasseur A."/>
            <person name="Lombard V."/>
            <person name="Morin E."/>
            <person name="Otillar R."/>
            <person name="Lindquist E.A."/>
            <person name="Sun H."/>
            <person name="LaButti K.M."/>
            <person name="Schmutz J."/>
            <person name="Jabbour D."/>
            <person name="Luo H."/>
            <person name="Baker S.E."/>
            <person name="Pisabarro A.G."/>
            <person name="Walton J.D."/>
            <person name="Blanchette R.A."/>
            <person name="Henrissat B."/>
            <person name="Martin F."/>
            <person name="Cullen D."/>
            <person name="Hibbett D.S."/>
            <person name="Grigoriev I.V."/>
        </authorList>
    </citation>
    <scope>NUCLEOTIDE SEQUENCE [LARGE SCALE GENOMIC DNA]</scope>
    <source>
        <strain evidence="3">CBS 339.88</strain>
    </source>
</reference>
<gene>
    <name evidence="2" type="ORF">GALMADRAFT_255782</name>
</gene>
<organism evidence="2 3">
    <name type="scientific">Galerina marginata (strain CBS 339.88)</name>
    <dbReference type="NCBI Taxonomy" id="685588"/>
    <lineage>
        <taxon>Eukaryota</taxon>
        <taxon>Fungi</taxon>
        <taxon>Dikarya</taxon>
        <taxon>Basidiomycota</taxon>
        <taxon>Agaricomycotina</taxon>
        <taxon>Agaricomycetes</taxon>
        <taxon>Agaricomycetidae</taxon>
        <taxon>Agaricales</taxon>
        <taxon>Agaricineae</taxon>
        <taxon>Strophariaceae</taxon>
        <taxon>Galerina</taxon>
    </lineage>
</organism>
<evidence type="ECO:0000313" key="2">
    <source>
        <dbReference type="EMBL" id="KDR69564.1"/>
    </source>
</evidence>
<protein>
    <submittedName>
        <fullName evidence="2">Uncharacterized protein</fullName>
    </submittedName>
</protein>
<dbReference type="HOGENOM" id="CLU_1704357_0_0_1"/>
<proteinExistence type="predicted"/>
<dbReference type="Proteomes" id="UP000027222">
    <property type="component" value="Unassembled WGS sequence"/>
</dbReference>